<evidence type="ECO:0000313" key="1">
    <source>
        <dbReference type="EMBL" id="BBE19469.1"/>
    </source>
</evidence>
<sequence>MKKVFLFIFTIGVLFSCTETKPVADPKVLMDADIAFSNYSVKHGIQKAFIEFADDSVVLLKPKRMPIVGKLNLIKSYEGKSDSGVVLSWIPAKAIIAKSGELGYTYGFWTFVTKTDTSHGTYMTVWKKDTNGHWKYIADTGNEGLSNK</sequence>
<evidence type="ECO:0000313" key="2">
    <source>
        <dbReference type="Proteomes" id="UP001193389"/>
    </source>
</evidence>
<keyword evidence="2" id="KW-1185">Reference proteome</keyword>
<reference evidence="1" key="1">
    <citation type="journal article" date="2020" name="Int. J. Syst. Evol. Microbiol.">
        <title>Aquipluma nitroreducens gen. nov. sp. nov., a novel facultatively anaerobic bacterium isolated from a freshwater lake.</title>
        <authorList>
            <person name="Watanabe M."/>
            <person name="Kojima H."/>
            <person name="Fukui M."/>
        </authorList>
    </citation>
    <scope>NUCLEOTIDE SEQUENCE</scope>
    <source>
        <strain evidence="1">MeG22</strain>
    </source>
</reference>
<dbReference type="KEGG" id="anf:AQPE_3654"/>
<proteinExistence type="predicted"/>
<dbReference type="EMBL" id="AP018694">
    <property type="protein sequence ID" value="BBE19469.1"/>
    <property type="molecule type" value="Genomic_DNA"/>
</dbReference>
<protein>
    <submittedName>
        <fullName evidence="1">Uncharacterized protein</fullName>
    </submittedName>
</protein>
<dbReference type="PROSITE" id="PS51257">
    <property type="entry name" value="PROKAR_LIPOPROTEIN"/>
    <property type="match status" value="1"/>
</dbReference>
<dbReference type="RefSeq" id="WP_318347710.1">
    <property type="nucleotide sequence ID" value="NZ_AP018694.1"/>
</dbReference>
<name>A0A5K7SDB2_9BACT</name>
<organism evidence="1 2">
    <name type="scientific">Aquipluma nitroreducens</name>
    <dbReference type="NCBI Taxonomy" id="2010828"/>
    <lineage>
        <taxon>Bacteria</taxon>
        <taxon>Pseudomonadati</taxon>
        <taxon>Bacteroidota</taxon>
        <taxon>Bacteroidia</taxon>
        <taxon>Marinilabiliales</taxon>
        <taxon>Prolixibacteraceae</taxon>
        <taxon>Aquipluma</taxon>
    </lineage>
</organism>
<dbReference type="Proteomes" id="UP001193389">
    <property type="component" value="Chromosome"/>
</dbReference>
<dbReference type="AlphaFoldDB" id="A0A5K7SDB2"/>
<dbReference type="Gene3D" id="3.10.450.50">
    <property type="match status" value="1"/>
</dbReference>
<gene>
    <name evidence="1" type="ORF">AQPE_3654</name>
</gene>
<dbReference type="InterPro" id="IPR032710">
    <property type="entry name" value="NTF2-like_dom_sf"/>
</dbReference>
<dbReference type="SUPFAM" id="SSF54427">
    <property type="entry name" value="NTF2-like"/>
    <property type="match status" value="1"/>
</dbReference>
<accession>A0A5K7SDB2</accession>